<dbReference type="Pfam" id="PF25954">
    <property type="entry name" value="Beta-barrel_RND_2"/>
    <property type="match status" value="1"/>
</dbReference>
<protein>
    <submittedName>
        <fullName evidence="5">Efflux RND transporter periplasmic adaptor subunit</fullName>
    </submittedName>
</protein>
<dbReference type="Gene3D" id="2.40.30.170">
    <property type="match status" value="1"/>
</dbReference>
<reference evidence="5 6" key="1">
    <citation type="submission" date="2019-07" db="EMBL/GenBank/DDBJ databases">
        <title>The pathways for chlorine oxyanion respiration interact through the shared metabolite chlorate.</title>
        <authorList>
            <person name="Barnum T.P."/>
            <person name="Cheng Y."/>
            <person name="Hill K.A."/>
            <person name="Lucas L.N."/>
            <person name="Carlson H.K."/>
            <person name="Coates J.D."/>
        </authorList>
    </citation>
    <scope>NUCLEOTIDE SEQUENCE [LARGE SCALE GENOMIC DNA]</scope>
    <source>
        <strain evidence="5 6">SFB-1</strain>
    </source>
</reference>
<dbReference type="InterPro" id="IPR058637">
    <property type="entry name" value="YknX-like_C"/>
</dbReference>
<feature type="chain" id="PRO_5021955986" evidence="2">
    <location>
        <begin position="32"/>
        <end position="377"/>
    </location>
</feature>
<gene>
    <name evidence="5" type="ORF">FHP89_13195</name>
</gene>
<dbReference type="Gene3D" id="1.10.287.470">
    <property type="entry name" value="Helix hairpin bin"/>
    <property type="match status" value="1"/>
</dbReference>
<sequence length="377" mass="38785">MKRAHQLTAFAIAAVLVLGGAYQLTRQPAEAAVAKPAARAAMAVSVTGVSQVGWSRQISASGSVAPWQEAVIAAETGGLRIVKVAADVGDVVKRGQTLVALSRDSVLASEAQQRALVDQARAALAEAKGNADRARKVSGSGALSAQQVQQYLVAEQSAKANLAATQAALKSEQIRLGQTRITAPDDGIISRRSATLGSVVQSGTELFGMVRQGRLEWRAELSAEQLAAVAPGQGAQLRLADGSTVTGTVRMIAPTLNADSRKALVYVDLPAGSAARAGMFASGEILTGEARATVLPAAAVILRDGHSYVFEVSAEGGVTQHRVDTGRRRGAQVEVLTALADDARIVASGGAFLNDGDLVRVEAASEAAPEATPEAAR</sequence>
<dbReference type="InterPro" id="IPR006143">
    <property type="entry name" value="RND_pump_MFP"/>
</dbReference>
<feature type="domain" description="CusB-like beta-barrel" evidence="3">
    <location>
        <begin position="219"/>
        <end position="283"/>
    </location>
</feature>
<dbReference type="Gene3D" id="2.40.420.20">
    <property type="match status" value="1"/>
</dbReference>
<dbReference type="GO" id="GO:1990281">
    <property type="term" value="C:efflux pump complex"/>
    <property type="evidence" value="ECO:0007669"/>
    <property type="project" value="TreeGrafter"/>
</dbReference>
<dbReference type="GO" id="GO:0015562">
    <property type="term" value="F:efflux transmembrane transporter activity"/>
    <property type="evidence" value="ECO:0007669"/>
    <property type="project" value="TreeGrafter"/>
</dbReference>
<keyword evidence="2" id="KW-0732">Signal</keyword>
<evidence type="ECO:0000313" key="5">
    <source>
        <dbReference type="EMBL" id="TVO75689.1"/>
    </source>
</evidence>
<dbReference type="Pfam" id="PF25989">
    <property type="entry name" value="YknX_C"/>
    <property type="match status" value="1"/>
</dbReference>
<proteinExistence type="inferred from homology"/>
<dbReference type="EMBL" id="VMNI01000012">
    <property type="protein sequence ID" value="TVO75689.1"/>
    <property type="molecule type" value="Genomic_DNA"/>
</dbReference>
<evidence type="ECO:0000256" key="2">
    <source>
        <dbReference type="SAM" id="SignalP"/>
    </source>
</evidence>
<accession>A0A557RIW2</accession>
<dbReference type="AlphaFoldDB" id="A0A557RIW2"/>
<dbReference type="Gene3D" id="2.40.50.100">
    <property type="match status" value="1"/>
</dbReference>
<name>A0A557RIW2_9RHOO</name>
<dbReference type="InterPro" id="IPR058792">
    <property type="entry name" value="Beta-barrel_RND_2"/>
</dbReference>
<comment type="similarity">
    <text evidence="1">Belongs to the membrane fusion protein (MFP) (TC 8.A.1) family.</text>
</comment>
<dbReference type="PANTHER" id="PTHR30469:SF15">
    <property type="entry name" value="HLYD FAMILY OF SECRETION PROTEINS"/>
    <property type="match status" value="1"/>
</dbReference>
<organism evidence="5 6">
    <name type="scientific">Denitromonas halophila</name>
    <dbReference type="NCBI Taxonomy" id="1629404"/>
    <lineage>
        <taxon>Bacteria</taxon>
        <taxon>Pseudomonadati</taxon>
        <taxon>Pseudomonadota</taxon>
        <taxon>Betaproteobacteria</taxon>
        <taxon>Rhodocyclales</taxon>
        <taxon>Zoogloeaceae</taxon>
        <taxon>Denitromonas</taxon>
    </lineage>
</organism>
<evidence type="ECO:0000256" key="1">
    <source>
        <dbReference type="ARBA" id="ARBA00009477"/>
    </source>
</evidence>
<dbReference type="SUPFAM" id="SSF111369">
    <property type="entry name" value="HlyD-like secretion proteins"/>
    <property type="match status" value="1"/>
</dbReference>
<feature type="domain" description="YknX-like C-terminal permuted SH3-like" evidence="4">
    <location>
        <begin position="293"/>
        <end position="361"/>
    </location>
</feature>
<comment type="caution">
    <text evidence="5">The sequence shown here is derived from an EMBL/GenBank/DDBJ whole genome shotgun (WGS) entry which is preliminary data.</text>
</comment>
<dbReference type="PANTHER" id="PTHR30469">
    <property type="entry name" value="MULTIDRUG RESISTANCE PROTEIN MDTA"/>
    <property type="match status" value="1"/>
</dbReference>
<evidence type="ECO:0000259" key="3">
    <source>
        <dbReference type="Pfam" id="PF25954"/>
    </source>
</evidence>
<feature type="signal peptide" evidence="2">
    <location>
        <begin position="1"/>
        <end position="31"/>
    </location>
</feature>
<dbReference type="NCBIfam" id="TIGR01730">
    <property type="entry name" value="RND_mfp"/>
    <property type="match status" value="1"/>
</dbReference>
<evidence type="ECO:0000259" key="4">
    <source>
        <dbReference type="Pfam" id="PF25989"/>
    </source>
</evidence>
<dbReference type="Proteomes" id="UP000318349">
    <property type="component" value="Unassembled WGS sequence"/>
</dbReference>
<evidence type="ECO:0000313" key="6">
    <source>
        <dbReference type="Proteomes" id="UP000318349"/>
    </source>
</evidence>